<gene>
    <name evidence="3 7" type="primary">purE</name>
    <name evidence="7" type="ORF">EY643_12025</name>
</gene>
<evidence type="ECO:0000259" key="6">
    <source>
        <dbReference type="SMART" id="SM01001"/>
    </source>
</evidence>
<organism evidence="7 8">
    <name type="scientific">Halioglobus maricola</name>
    <dbReference type="NCBI Taxonomy" id="2601894"/>
    <lineage>
        <taxon>Bacteria</taxon>
        <taxon>Pseudomonadati</taxon>
        <taxon>Pseudomonadota</taxon>
        <taxon>Gammaproteobacteria</taxon>
        <taxon>Cellvibrionales</taxon>
        <taxon>Halieaceae</taxon>
        <taxon>Halioglobus</taxon>
    </lineage>
</organism>
<dbReference type="OrthoDB" id="9791908at2"/>
<dbReference type="PANTHER" id="PTHR23046:SF2">
    <property type="entry name" value="PHOSPHORIBOSYLAMINOIMIDAZOLE CARBOXYLASE"/>
    <property type="match status" value="1"/>
</dbReference>
<proteinExistence type="inferred from homology"/>
<feature type="binding site" evidence="3 5">
    <location>
        <position position="15"/>
    </location>
    <ligand>
        <name>substrate</name>
    </ligand>
</feature>
<dbReference type="NCBIfam" id="TIGR01162">
    <property type="entry name" value="purE"/>
    <property type="match status" value="1"/>
</dbReference>
<dbReference type="SMART" id="SM01001">
    <property type="entry name" value="AIRC"/>
    <property type="match status" value="1"/>
</dbReference>
<accession>A0A5P9NKF5</accession>
<feature type="domain" description="PurE" evidence="6">
    <location>
        <begin position="7"/>
        <end position="158"/>
    </location>
</feature>
<dbReference type="UniPathway" id="UPA00074">
    <property type="reaction ID" value="UER00943"/>
</dbReference>
<dbReference type="RefSeq" id="WP_153239475.1">
    <property type="nucleotide sequence ID" value="NZ_CP036422.1"/>
</dbReference>
<name>A0A5P9NKF5_9GAMM</name>
<dbReference type="HAMAP" id="MF_01929">
    <property type="entry name" value="PurE_classI"/>
    <property type="match status" value="1"/>
</dbReference>
<sequence length="167" mass="17106">MTATSQPKVAVVMGSKSDWPTMSEATGIMDKLGVSYHVEVVSAHRTPDKLMSFAKEAQANGYDVIVAGAGGAAHLPGMIAAMTPLPVLGVPVQSKALSGNDSLLSIVQMPRGVAVGTLAIGGAGAFNAGLLASQMLALHDADVAAKLAAFRAQQTQDVLDNPDPREQ</sequence>
<reference evidence="7 8" key="1">
    <citation type="submission" date="2019-02" db="EMBL/GenBank/DDBJ databases">
        <authorList>
            <person name="Li S.-H."/>
        </authorList>
    </citation>
    <scope>NUCLEOTIDE SEQUENCE [LARGE SCALE GENOMIC DNA]</scope>
    <source>
        <strain evidence="7 8">IMCC14385</strain>
    </source>
</reference>
<dbReference type="Gene3D" id="3.40.50.1970">
    <property type="match status" value="1"/>
</dbReference>
<protein>
    <recommendedName>
        <fullName evidence="3 4">N5-carboxyaminoimidazole ribonucleotide mutase</fullName>
        <shortName evidence="3 4">N5-CAIR mutase</shortName>
        <ecNumber evidence="3 4">5.4.99.18</ecNumber>
    </recommendedName>
    <alternativeName>
        <fullName evidence="3">5-(carboxyamino)imidazole ribonucleotide mutase</fullName>
    </alternativeName>
</protein>
<evidence type="ECO:0000256" key="5">
    <source>
        <dbReference type="PIRSR" id="PIRSR001338-1"/>
    </source>
</evidence>
<evidence type="ECO:0000256" key="2">
    <source>
        <dbReference type="ARBA" id="ARBA00023235"/>
    </source>
</evidence>
<comment type="function">
    <text evidence="3 4">Catalyzes the conversion of N5-carboxyaminoimidazole ribonucleotide (N5-CAIR) to 4-carboxy-5-aminoimidazole ribonucleotide (CAIR).</text>
</comment>
<dbReference type="Proteomes" id="UP000326287">
    <property type="component" value="Chromosome"/>
</dbReference>
<evidence type="ECO:0000256" key="1">
    <source>
        <dbReference type="ARBA" id="ARBA00022755"/>
    </source>
</evidence>
<dbReference type="AlphaFoldDB" id="A0A5P9NKF5"/>
<keyword evidence="8" id="KW-1185">Reference proteome</keyword>
<comment type="pathway">
    <text evidence="3 4">Purine metabolism; IMP biosynthesis via de novo pathway; 5-amino-1-(5-phospho-D-ribosyl)imidazole-4-carboxylate from 5-amino-1-(5-phospho-D-ribosyl)imidazole (N5-CAIR route): step 2/2.</text>
</comment>
<evidence type="ECO:0000256" key="3">
    <source>
        <dbReference type="HAMAP-Rule" id="MF_01929"/>
    </source>
</evidence>
<evidence type="ECO:0000313" key="8">
    <source>
        <dbReference type="Proteomes" id="UP000326287"/>
    </source>
</evidence>
<dbReference type="GO" id="GO:0006189">
    <property type="term" value="P:'de novo' IMP biosynthetic process"/>
    <property type="evidence" value="ECO:0007669"/>
    <property type="project" value="UniProtKB-UniRule"/>
</dbReference>
<keyword evidence="2 3" id="KW-0413">Isomerase</keyword>
<dbReference type="EMBL" id="CP036422">
    <property type="protein sequence ID" value="QFU76331.1"/>
    <property type="molecule type" value="Genomic_DNA"/>
</dbReference>
<dbReference type="SUPFAM" id="SSF52255">
    <property type="entry name" value="N5-CAIR mutase (phosphoribosylaminoimidazole carboxylase, PurE)"/>
    <property type="match status" value="1"/>
</dbReference>
<evidence type="ECO:0000313" key="7">
    <source>
        <dbReference type="EMBL" id="QFU76331.1"/>
    </source>
</evidence>
<dbReference type="InterPro" id="IPR033747">
    <property type="entry name" value="PurE_ClassI"/>
</dbReference>
<feature type="binding site" evidence="3 5">
    <location>
        <position position="18"/>
    </location>
    <ligand>
        <name>substrate</name>
    </ligand>
</feature>
<dbReference type="EC" id="5.4.99.18" evidence="3 4"/>
<dbReference type="GO" id="GO:0016829">
    <property type="term" value="F:lyase activity"/>
    <property type="evidence" value="ECO:0007669"/>
    <property type="project" value="UniProtKB-KW"/>
</dbReference>
<dbReference type="GO" id="GO:0034023">
    <property type="term" value="F:5-(carboxyamino)imidazole ribonucleotide mutase activity"/>
    <property type="evidence" value="ECO:0007669"/>
    <property type="project" value="UniProtKB-UniRule"/>
</dbReference>
<dbReference type="PIRSF" id="PIRSF001338">
    <property type="entry name" value="AIR_carboxylase"/>
    <property type="match status" value="1"/>
</dbReference>
<evidence type="ECO:0000256" key="4">
    <source>
        <dbReference type="PIRNR" id="PIRNR001338"/>
    </source>
</evidence>
<dbReference type="Pfam" id="PF00731">
    <property type="entry name" value="AIRC"/>
    <property type="match status" value="1"/>
</dbReference>
<keyword evidence="1 3" id="KW-0658">Purine biosynthesis</keyword>
<dbReference type="InterPro" id="IPR000031">
    <property type="entry name" value="PurE_dom"/>
</dbReference>
<dbReference type="PANTHER" id="PTHR23046">
    <property type="entry name" value="PHOSPHORIBOSYLAMINOIMIDAZOLE CARBOXYLASE CATALYTIC SUBUNIT"/>
    <property type="match status" value="1"/>
</dbReference>
<dbReference type="InterPro" id="IPR024694">
    <property type="entry name" value="PurE_prokaryotes"/>
</dbReference>
<keyword evidence="7" id="KW-0456">Lyase</keyword>
<dbReference type="KEGG" id="halc:EY643_12025"/>
<comment type="similarity">
    <text evidence="3">Belongs to the AIR carboxylase family. Class I subfamily.</text>
</comment>
<comment type="catalytic activity">
    <reaction evidence="3 4">
        <text>5-carboxyamino-1-(5-phospho-D-ribosyl)imidazole + H(+) = 5-amino-1-(5-phospho-D-ribosyl)imidazole-4-carboxylate</text>
        <dbReference type="Rhea" id="RHEA:13193"/>
        <dbReference type="ChEBI" id="CHEBI:15378"/>
        <dbReference type="ChEBI" id="CHEBI:58730"/>
        <dbReference type="ChEBI" id="CHEBI:77657"/>
        <dbReference type="EC" id="5.4.99.18"/>
    </reaction>
</comment>
<feature type="binding site" evidence="3 5">
    <location>
        <position position="45"/>
    </location>
    <ligand>
        <name>substrate</name>
    </ligand>
</feature>